<accession>A0ABS5MZQ2</accession>
<proteinExistence type="predicted"/>
<protein>
    <recommendedName>
        <fullName evidence="4">DUF1120 domain-containing protein</fullName>
    </recommendedName>
</protein>
<evidence type="ECO:0000313" key="3">
    <source>
        <dbReference type="Proteomes" id="UP000676035"/>
    </source>
</evidence>
<feature type="chain" id="PRO_5047330295" description="DUF1120 domain-containing protein" evidence="1">
    <location>
        <begin position="21"/>
        <end position="171"/>
    </location>
</feature>
<sequence length="171" mass="19085">MRAKSAVALVIYLLMTPIFAADCESRLSQSEVDYGQLHRGAFPDQPLGQHWVNLDTHRLTLTVICQTPTPIKLRFNGTSAGPNVFRLGQQGQFSLRISDAVIDGSAAMLTRDTEPQPRAEQLFDAAQTIQSQRARHFTAQIDVQAQLDIRQLQIHDETLFEAAGTFELLHD</sequence>
<name>A0ABS5MZQ2_9PSED</name>
<organism evidence="2 3">
    <name type="scientific">Pseudomonas rustica</name>
    <dbReference type="NCBI Taxonomy" id="2827099"/>
    <lineage>
        <taxon>Bacteria</taxon>
        <taxon>Pseudomonadati</taxon>
        <taxon>Pseudomonadota</taxon>
        <taxon>Gammaproteobacteria</taxon>
        <taxon>Pseudomonadales</taxon>
        <taxon>Pseudomonadaceae</taxon>
        <taxon>Pseudomonas</taxon>
    </lineage>
</organism>
<evidence type="ECO:0008006" key="4">
    <source>
        <dbReference type="Google" id="ProtNLM"/>
    </source>
</evidence>
<evidence type="ECO:0000256" key="1">
    <source>
        <dbReference type="SAM" id="SignalP"/>
    </source>
</evidence>
<keyword evidence="3" id="KW-1185">Reference proteome</keyword>
<comment type="caution">
    <text evidence="2">The sequence shown here is derived from an EMBL/GenBank/DDBJ whole genome shotgun (WGS) entry which is preliminary data.</text>
</comment>
<dbReference type="RefSeq" id="WP_212545134.1">
    <property type="nucleotide sequence ID" value="NZ_JAGYHF010000006.1"/>
</dbReference>
<dbReference type="EMBL" id="JAGYHF010000006">
    <property type="protein sequence ID" value="MBS4079504.1"/>
    <property type="molecule type" value="Genomic_DNA"/>
</dbReference>
<dbReference type="Proteomes" id="UP000676035">
    <property type="component" value="Unassembled WGS sequence"/>
</dbReference>
<feature type="signal peptide" evidence="1">
    <location>
        <begin position="1"/>
        <end position="20"/>
    </location>
</feature>
<reference evidence="2 3" key="1">
    <citation type="submission" date="2021-04" db="EMBL/GenBank/DDBJ databases">
        <title>Pseudomonas rustica sp. nov. isolated from raw milk.</title>
        <authorList>
            <person name="Fiedler G."/>
            <person name="Gieschler S."/>
            <person name="Kabisch J."/>
            <person name="Grimmler C."/>
            <person name="Brinks E."/>
            <person name="Wagner N."/>
            <person name="Hetzer B."/>
            <person name="Franz C.M.A.P."/>
            <person name="Boehnlein C."/>
        </authorList>
    </citation>
    <scope>NUCLEOTIDE SEQUENCE [LARGE SCALE GENOMIC DNA]</scope>
    <source>
        <strain evidence="2 3">MBT-4</strain>
    </source>
</reference>
<keyword evidence="1" id="KW-0732">Signal</keyword>
<gene>
    <name evidence="2" type="ORF">KFS80_14540</name>
</gene>
<evidence type="ECO:0000313" key="2">
    <source>
        <dbReference type="EMBL" id="MBS4079504.1"/>
    </source>
</evidence>